<proteinExistence type="predicted"/>
<dbReference type="EMBL" id="LWSA01000193">
    <property type="protein sequence ID" value="OCX70638.1"/>
    <property type="molecule type" value="Genomic_DNA"/>
</dbReference>
<evidence type="ECO:0000313" key="1">
    <source>
        <dbReference type="EMBL" id="OCX70638.1"/>
    </source>
</evidence>
<evidence type="ECO:0000313" key="2">
    <source>
        <dbReference type="Proteomes" id="UP000094893"/>
    </source>
</evidence>
<reference evidence="1 2" key="1">
    <citation type="journal article" date="2016" name="Int. J. Mol. Sci.">
        <title>Comparative genomics of the extreme acidophile Acidithiobacillus thiooxidans reveals intraspecific divergence and niche adaptation.</title>
        <authorList>
            <person name="Zhang X."/>
            <person name="Feng X."/>
            <person name="Tao J."/>
            <person name="Ma L."/>
            <person name="Xiao Y."/>
            <person name="Liang Y."/>
            <person name="Liu X."/>
            <person name="Yin H."/>
        </authorList>
    </citation>
    <scope>NUCLEOTIDE SEQUENCE [LARGE SCALE GENOMIC DNA]</scope>
    <source>
        <strain evidence="1 2">A02</strain>
    </source>
</reference>
<protein>
    <submittedName>
        <fullName evidence="1">Uncharacterized protein</fullName>
    </submittedName>
</protein>
<dbReference type="RefSeq" id="WP_024894912.1">
    <property type="nucleotide sequence ID" value="NZ_LWRZ01000343.1"/>
</dbReference>
<sequence>MGLVYLIAVIVGLIVAGKSGYVLRGKVDKAWSDLEEECLESCRVEVNRMKADRAATHTRYTMLREGLASNRILLFDEVMDFINACGIEDEYTVSAILAGNPIHVDGADVVFRVAQ</sequence>
<accession>A0A1C2I0B8</accession>
<dbReference type="Proteomes" id="UP000094893">
    <property type="component" value="Unassembled WGS sequence"/>
</dbReference>
<comment type="caution">
    <text evidence="1">The sequence shown here is derived from an EMBL/GenBank/DDBJ whole genome shotgun (WGS) entry which is preliminary data.</text>
</comment>
<dbReference type="AlphaFoldDB" id="A0A1C2I0B8"/>
<gene>
    <name evidence="1" type="ORF">A6P07_13870</name>
</gene>
<name>A0A1C2I0B8_ACITH</name>
<organism evidence="1 2">
    <name type="scientific">Acidithiobacillus thiooxidans</name>
    <name type="common">Thiobacillus thiooxidans</name>
    <dbReference type="NCBI Taxonomy" id="930"/>
    <lineage>
        <taxon>Bacteria</taxon>
        <taxon>Pseudomonadati</taxon>
        <taxon>Pseudomonadota</taxon>
        <taxon>Acidithiobacillia</taxon>
        <taxon>Acidithiobacillales</taxon>
        <taxon>Acidithiobacillaceae</taxon>
        <taxon>Acidithiobacillus</taxon>
    </lineage>
</organism>